<evidence type="ECO:0000313" key="3">
    <source>
        <dbReference type="Proteomes" id="UP001521116"/>
    </source>
</evidence>
<dbReference type="InterPro" id="IPR001926">
    <property type="entry name" value="TrpB-like_PALP"/>
</dbReference>
<keyword evidence="3" id="KW-1185">Reference proteome</keyword>
<comment type="caution">
    <text evidence="2">The sequence shown here is derived from an EMBL/GenBank/DDBJ whole genome shotgun (WGS) entry which is preliminary data.</text>
</comment>
<gene>
    <name evidence="2" type="ORF">SLS56_008774</name>
</gene>
<dbReference type="InterPro" id="IPR036052">
    <property type="entry name" value="TrpB-like_PALP_sf"/>
</dbReference>
<protein>
    <recommendedName>
        <fullName evidence="1">Tryptophan synthase beta chain-like PALP domain-containing protein</fullName>
    </recommendedName>
</protein>
<dbReference type="SUPFAM" id="SSF53686">
    <property type="entry name" value="Tryptophan synthase beta subunit-like PLP-dependent enzymes"/>
    <property type="match status" value="1"/>
</dbReference>
<reference evidence="2 3" key="1">
    <citation type="submission" date="2024-02" db="EMBL/GenBank/DDBJ databases">
        <title>De novo assembly and annotation of 12 fungi associated with fruit tree decline syndrome in Ontario, Canada.</title>
        <authorList>
            <person name="Sulman M."/>
            <person name="Ellouze W."/>
            <person name="Ilyukhin E."/>
        </authorList>
    </citation>
    <scope>NUCLEOTIDE SEQUENCE [LARGE SCALE GENOMIC DNA]</scope>
    <source>
        <strain evidence="2 3">M1-105</strain>
    </source>
</reference>
<name>A0ABR3SJA4_9PEZI</name>
<feature type="domain" description="Tryptophan synthase beta chain-like PALP" evidence="1">
    <location>
        <begin position="13"/>
        <end position="83"/>
    </location>
</feature>
<evidence type="ECO:0000259" key="1">
    <source>
        <dbReference type="Pfam" id="PF00291"/>
    </source>
</evidence>
<evidence type="ECO:0000313" key="2">
    <source>
        <dbReference type="EMBL" id="KAL1622337.1"/>
    </source>
</evidence>
<organism evidence="2 3">
    <name type="scientific">Neofusicoccum ribis</name>
    <dbReference type="NCBI Taxonomy" id="45134"/>
    <lineage>
        <taxon>Eukaryota</taxon>
        <taxon>Fungi</taxon>
        <taxon>Dikarya</taxon>
        <taxon>Ascomycota</taxon>
        <taxon>Pezizomycotina</taxon>
        <taxon>Dothideomycetes</taxon>
        <taxon>Dothideomycetes incertae sedis</taxon>
        <taxon>Botryosphaeriales</taxon>
        <taxon>Botryosphaeriaceae</taxon>
        <taxon>Neofusicoccum</taxon>
    </lineage>
</organism>
<dbReference type="Gene3D" id="3.40.50.1100">
    <property type="match status" value="1"/>
</dbReference>
<dbReference type="PANTHER" id="PTHR10314">
    <property type="entry name" value="CYSTATHIONINE BETA-SYNTHASE"/>
    <property type="match status" value="1"/>
</dbReference>
<proteinExistence type="predicted"/>
<accession>A0ABR3SJA4</accession>
<dbReference type="EMBL" id="JAJVDC020000135">
    <property type="protein sequence ID" value="KAL1622337.1"/>
    <property type="molecule type" value="Genomic_DNA"/>
</dbReference>
<dbReference type="InterPro" id="IPR050214">
    <property type="entry name" value="Cys_Synth/Cystath_Beta-Synth"/>
</dbReference>
<dbReference type="Proteomes" id="UP001521116">
    <property type="component" value="Unassembled WGS sequence"/>
</dbReference>
<dbReference type="Pfam" id="PF00291">
    <property type="entry name" value="PALP"/>
    <property type="match status" value="1"/>
</dbReference>
<sequence length="97" mass="9829">MASLGGPHGVDGVEPGSVAPLLDREVCGEARAVEEEGGRAMCRRLAKEEVLLVGTSTGVNVVAAIQLAKELGPGKTVVTVACDTGLKNLNGDLFADA</sequence>